<dbReference type="AlphaFoldDB" id="F0WX80"/>
<accession>F0WX80</accession>
<dbReference type="EMBL" id="FR824389">
    <property type="protein sequence ID" value="CCA26072.1"/>
    <property type="molecule type" value="Genomic_DNA"/>
</dbReference>
<organism evidence="1">
    <name type="scientific">Albugo laibachii Nc14</name>
    <dbReference type="NCBI Taxonomy" id="890382"/>
    <lineage>
        <taxon>Eukaryota</taxon>
        <taxon>Sar</taxon>
        <taxon>Stramenopiles</taxon>
        <taxon>Oomycota</taxon>
        <taxon>Peronosporomycetes</taxon>
        <taxon>Albuginales</taxon>
        <taxon>Albuginaceae</taxon>
        <taxon>Albugo</taxon>
    </lineage>
</organism>
<protein>
    <submittedName>
        <fullName evidence="1">AlNc14C344G10838 protein</fullName>
    </submittedName>
</protein>
<reference evidence="1" key="2">
    <citation type="submission" date="2011-02" db="EMBL/GenBank/DDBJ databases">
        <authorList>
            <person name="MacLean D."/>
        </authorList>
    </citation>
    <scope>NUCLEOTIDE SEQUENCE</scope>
</reference>
<dbReference type="HOGENOM" id="CLU_2854338_0_0_1"/>
<evidence type="ECO:0000313" key="1">
    <source>
        <dbReference type="EMBL" id="CCA26072.1"/>
    </source>
</evidence>
<reference evidence="1" key="1">
    <citation type="journal article" date="2011" name="PLoS Biol.">
        <title>Gene gain and loss during evolution of obligate parasitism in the white rust pathogen of Arabidopsis thaliana.</title>
        <authorList>
            <person name="Kemen E."/>
            <person name="Gardiner A."/>
            <person name="Schultz-Larsen T."/>
            <person name="Kemen A.C."/>
            <person name="Balmuth A.L."/>
            <person name="Robert-Seilaniantz A."/>
            <person name="Bailey K."/>
            <person name="Holub E."/>
            <person name="Studholme D.J."/>
            <person name="Maclean D."/>
            <person name="Jones J.D."/>
        </authorList>
    </citation>
    <scope>NUCLEOTIDE SEQUENCE</scope>
</reference>
<gene>
    <name evidence="1" type="primary">AlNc14C344G10838</name>
    <name evidence="1" type="ORF">ALNC14_122160</name>
</gene>
<proteinExistence type="predicted"/>
<name>F0WX80_9STRA</name>
<sequence length="65" mass="7552">MDLLSTILDSDDSSTFHDLSRYPCPQRDRAKQKKRAWDAKHCGWMILVHFLQVDVMLAYEAKPAT</sequence>